<evidence type="ECO:0000313" key="3">
    <source>
        <dbReference type="Proteomes" id="UP001596044"/>
    </source>
</evidence>
<organism evidence="2 3">
    <name type="scientific">Paenibacillus aestuarii</name>
    <dbReference type="NCBI Taxonomy" id="516965"/>
    <lineage>
        <taxon>Bacteria</taxon>
        <taxon>Bacillati</taxon>
        <taxon>Bacillota</taxon>
        <taxon>Bacilli</taxon>
        <taxon>Bacillales</taxon>
        <taxon>Paenibacillaceae</taxon>
        <taxon>Paenibacillus</taxon>
    </lineage>
</organism>
<dbReference type="RefSeq" id="WP_377524797.1">
    <property type="nucleotide sequence ID" value="NZ_JBHSMJ010000017.1"/>
</dbReference>
<dbReference type="EMBL" id="JBHSMJ010000017">
    <property type="protein sequence ID" value="MFC5449141.1"/>
    <property type="molecule type" value="Genomic_DNA"/>
</dbReference>
<proteinExistence type="predicted"/>
<name>A0ABW0K8G1_9BACL</name>
<protein>
    <submittedName>
        <fullName evidence="2">MmcB family DNA repair protein</fullName>
    </submittedName>
</protein>
<evidence type="ECO:0000256" key="1">
    <source>
        <dbReference type="SAM" id="Coils"/>
    </source>
</evidence>
<reference evidence="3" key="1">
    <citation type="journal article" date="2019" name="Int. J. Syst. Evol. Microbiol.">
        <title>The Global Catalogue of Microorganisms (GCM) 10K type strain sequencing project: providing services to taxonomists for standard genome sequencing and annotation.</title>
        <authorList>
            <consortium name="The Broad Institute Genomics Platform"/>
            <consortium name="The Broad Institute Genome Sequencing Center for Infectious Disease"/>
            <person name="Wu L."/>
            <person name="Ma J."/>
        </authorList>
    </citation>
    <scope>NUCLEOTIDE SEQUENCE [LARGE SCALE GENOMIC DNA]</scope>
    <source>
        <strain evidence="3">KACC 11904</strain>
    </source>
</reference>
<dbReference type="Proteomes" id="UP001596044">
    <property type="component" value="Unassembled WGS sequence"/>
</dbReference>
<feature type="coiled-coil region" evidence="1">
    <location>
        <begin position="209"/>
        <end position="243"/>
    </location>
</feature>
<sequence length="327" mass="38568">MPAHTCKKLISLGLKALHLAPLFKAGDWEGLSDILSSVNDDTKRNELPMLMQLLSEKRSRISEFQSEVHTRLRSLEERELKVEELEQELKQTQLRIEEETLYLSKYSDEARVFLINHLGVYNQQLVLARRLDSLWQRSLKKKKVLEYDEWNYIWHIRDLDQLVEEYLKRVQRKNPYPTEWNIEKEDKRNQNSWYTTPMSAEYRLPEGLAKDLRSSFEDIKGQMKAIETEREEIKLEMKRLRKTSPKSFMESIEASNILSAHELKAHGEMQDKALKWLFNRGNIVASEVTLPNGRRADVIGYDEAGRIIIIEVKVSSADFQRDEKWFA</sequence>
<dbReference type="Pfam" id="PF06319">
    <property type="entry name" value="MmcB-like"/>
    <property type="match status" value="1"/>
</dbReference>
<accession>A0ABW0K8G1</accession>
<evidence type="ECO:0000313" key="2">
    <source>
        <dbReference type="EMBL" id="MFC5449141.1"/>
    </source>
</evidence>
<gene>
    <name evidence="2" type="ORF">ACFPOG_12785</name>
</gene>
<keyword evidence="3" id="KW-1185">Reference proteome</keyword>
<dbReference type="InterPro" id="IPR009394">
    <property type="entry name" value="MmcB-like"/>
</dbReference>
<feature type="coiled-coil region" evidence="1">
    <location>
        <begin position="72"/>
        <end position="102"/>
    </location>
</feature>
<keyword evidence="1" id="KW-0175">Coiled coil</keyword>
<comment type="caution">
    <text evidence="2">The sequence shown here is derived from an EMBL/GenBank/DDBJ whole genome shotgun (WGS) entry which is preliminary data.</text>
</comment>